<dbReference type="PANTHER" id="PTHR43649:SF33">
    <property type="entry name" value="POLYGALACTURONAN_RHAMNOGALACTURONAN-BINDING PROTEIN YTCQ"/>
    <property type="match status" value="1"/>
</dbReference>
<reference evidence="7" key="1">
    <citation type="submission" date="2020-08" db="EMBL/GenBank/DDBJ databases">
        <title>Sequencing the genomes of 1000 actinobacteria strains.</title>
        <authorList>
            <person name="Klenk H.-P."/>
        </authorList>
    </citation>
    <scope>NUCLEOTIDE SEQUENCE</scope>
    <source>
        <strain evidence="7">DSM 10695</strain>
    </source>
</reference>
<evidence type="ECO:0000256" key="2">
    <source>
        <dbReference type="ARBA" id="ARBA00022729"/>
    </source>
</evidence>
<dbReference type="PROSITE" id="PS51257">
    <property type="entry name" value="PROKAR_LIPOPROTEIN"/>
    <property type="match status" value="1"/>
</dbReference>
<organism evidence="7 8">
    <name type="scientific">Schaalia hyovaginalis</name>
    <dbReference type="NCBI Taxonomy" id="29316"/>
    <lineage>
        <taxon>Bacteria</taxon>
        <taxon>Bacillati</taxon>
        <taxon>Actinomycetota</taxon>
        <taxon>Actinomycetes</taxon>
        <taxon>Actinomycetales</taxon>
        <taxon>Actinomycetaceae</taxon>
        <taxon>Schaalia</taxon>
    </lineage>
</organism>
<gene>
    <name evidence="7" type="ORF">HD592_000089</name>
</gene>
<evidence type="ECO:0000256" key="6">
    <source>
        <dbReference type="SAM" id="SignalP"/>
    </source>
</evidence>
<keyword evidence="2 6" id="KW-0732">Signal</keyword>
<evidence type="ECO:0000256" key="4">
    <source>
        <dbReference type="ARBA" id="ARBA00023139"/>
    </source>
</evidence>
<sequence>MSLRRTACLALTSALALGATAGCSAGGSADRAEGSVTWSTWGNPEELAVFEEFNKDFMERHPDIRVDFQPVASYTDYHSKLTTQLTSGTAPDVFYVGDDRIASLVANNVLEPLDPHLSDDAAIKLDDFPERIYRVAQLDGSTYALPNDVNPDAFWYDKQALAQAGITEDPAELAAKDQWTTQAFFSMTRKLAEAGMTGAAFWNYWSTTNSIIESQAGPVYTDNAYTANTNPAAVEAVQQWADRFASGELAVADLMPAGQDADTLFVTHQLGFLVQGRYTVATIEGAGNSMNDYDVVRWPTPDGAAASTGVASSFLAINKNAADKKAAFTFFSEFLSRDGQTQRLSNSGNALPSIAGVDEIVTGSGKPAHVATLIEMRDEGFANYQVEAAVPDLSNTIANDYMLPIYQGKLTAQEGLDAIAKIVKESVGD</sequence>
<keyword evidence="7" id="KW-0762">Sugar transport</keyword>
<comment type="caution">
    <text evidence="7">The sequence shown here is derived from an EMBL/GenBank/DDBJ whole genome shotgun (WGS) entry which is preliminary data.</text>
</comment>
<keyword evidence="8" id="KW-1185">Reference proteome</keyword>
<dbReference type="InterPro" id="IPR006059">
    <property type="entry name" value="SBP"/>
</dbReference>
<dbReference type="PANTHER" id="PTHR43649">
    <property type="entry name" value="ARABINOSE-BINDING PROTEIN-RELATED"/>
    <property type="match status" value="1"/>
</dbReference>
<dbReference type="Gene3D" id="3.40.190.10">
    <property type="entry name" value="Periplasmic binding protein-like II"/>
    <property type="match status" value="1"/>
</dbReference>
<protein>
    <submittedName>
        <fullName evidence="7">Multiple sugar transport system substrate-binding protein</fullName>
    </submittedName>
</protein>
<keyword evidence="7" id="KW-0813">Transport</keyword>
<evidence type="ECO:0000256" key="5">
    <source>
        <dbReference type="ARBA" id="ARBA00023288"/>
    </source>
</evidence>
<evidence type="ECO:0000256" key="1">
    <source>
        <dbReference type="ARBA" id="ARBA00022475"/>
    </source>
</evidence>
<dbReference type="Proteomes" id="UP000617426">
    <property type="component" value="Unassembled WGS sequence"/>
</dbReference>
<evidence type="ECO:0000313" key="7">
    <source>
        <dbReference type="EMBL" id="MBB6333524.1"/>
    </source>
</evidence>
<dbReference type="Pfam" id="PF01547">
    <property type="entry name" value="SBP_bac_1"/>
    <property type="match status" value="1"/>
</dbReference>
<evidence type="ECO:0000256" key="3">
    <source>
        <dbReference type="ARBA" id="ARBA00023136"/>
    </source>
</evidence>
<feature type="signal peptide" evidence="6">
    <location>
        <begin position="1"/>
        <end position="21"/>
    </location>
</feature>
<dbReference type="AlphaFoldDB" id="A0A923E4N6"/>
<name>A0A923E4N6_9ACTO</name>
<accession>A0A923E4N6</accession>
<dbReference type="CDD" id="cd13585">
    <property type="entry name" value="PBP2_TMBP_like"/>
    <property type="match status" value="1"/>
</dbReference>
<dbReference type="EMBL" id="JACHMK010000001">
    <property type="protein sequence ID" value="MBB6333524.1"/>
    <property type="molecule type" value="Genomic_DNA"/>
</dbReference>
<dbReference type="SUPFAM" id="SSF53850">
    <property type="entry name" value="Periplasmic binding protein-like II"/>
    <property type="match status" value="1"/>
</dbReference>
<feature type="chain" id="PRO_5038547010" evidence="6">
    <location>
        <begin position="22"/>
        <end position="429"/>
    </location>
</feature>
<evidence type="ECO:0000313" key="8">
    <source>
        <dbReference type="Proteomes" id="UP000617426"/>
    </source>
</evidence>
<keyword evidence="1" id="KW-1003">Cell membrane</keyword>
<keyword evidence="4" id="KW-0564">Palmitate</keyword>
<keyword evidence="3" id="KW-0472">Membrane</keyword>
<dbReference type="InterPro" id="IPR050490">
    <property type="entry name" value="Bact_solute-bd_prot1"/>
</dbReference>
<keyword evidence="5" id="KW-0449">Lipoprotein</keyword>
<proteinExistence type="predicted"/>
<dbReference type="RefSeq" id="WP_246429952.1">
    <property type="nucleotide sequence ID" value="NZ_JACHMK010000001.1"/>
</dbReference>